<name>A0A9X1SE89_9MICC</name>
<feature type="region of interest" description="Disordered" evidence="1">
    <location>
        <begin position="33"/>
        <end position="55"/>
    </location>
</feature>
<dbReference type="EMBL" id="JAJFZV010000018">
    <property type="protein sequence ID" value="MCC3299411.1"/>
    <property type="molecule type" value="Genomic_DNA"/>
</dbReference>
<accession>A0A9X1SE89</accession>
<feature type="region of interest" description="Disordered" evidence="1">
    <location>
        <begin position="70"/>
        <end position="114"/>
    </location>
</feature>
<organism evidence="2 3">
    <name type="scientific">Arthrobacter caoxuetaonis</name>
    <dbReference type="NCBI Taxonomy" id="2886935"/>
    <lineage>
        <taxon>Bacteria</taxon>
        <taxon>Bacillati</taxon>
        <taxon>Actinomycetota</taxon>
        <taxon>Actinomycetes</taxon>
        <taxon>Micrococcales</taxon>
        <taxon>Micrococcaceae</taxon>
        <taxon>Arthrobacter</taxon>
    </lineage>
</organism>
<proteinExistence type="predicted"/>
<feature type="compositionally biased region" description="Low complexity" evidence="1">
    <location>
        <begin position="44"/>
        <end position="55"/>
    </location>
</feature>
<evidence type="ECO:0000313" key="3">
    <source>
        <dbReference type="Proteomes" id="UP001139158"/>
    </source>
</evidence>
<dbReference type="AlphaFoldDB" id="A0A9X1SE89"/>
<protein>
    <submittedName>
        <fullName evidence="2">Uncharacterized protein</fullName>
    </submittedName>
</protein>
<evidence type="ECO:0000256" key="1">
    <source>
        <dbReference type="SAM" id="MobiDB-lite"/>
    </source>
</evidence>
<sequence>MEIALITAGFMVVAAAVSIPAYKIVKRNSDKTLQRGAYAPARTGSPAAGSSSAPDSDNAAWYATMIAGLSGSSSASSSSRSSDSDSPSASHHSPSHSSYDSGSSWSDSGSSSFD</sequence>
<comment type="caution">
    <text evidence="2">The sequence shown here is derived from an EMBL/GenBank/DDBJ whole genome shotgun (WGS) entry which is preliminary data.</text>
</comment>
<reference evidence="2" key="1">
    <citation type="submission" date="2021-10" db="EMBL/GenBank/DDBJ databases">
        <title>Novel species in genus Arthrobacter.</title>
        <authorList>
            <person name="Liu Y."/>
        </authorList>
    </citation>
    <scope>NUCLEOTIDE SEQUENCE</scope>
    <source>
        <strain evidence="2">Zg-Y453</strain>
    </source>
</reference>
<dbReference type="RefSeq" id="WP_227897398.1">
    <property type="nucleotide sequence ID" value="NZ_CP099467.1"/>
</dbReference>
<keyword evidence="3" id="KW-1185">Reference proteome</keyword>
<dbReference type="Proteomes" id="UP001139158">
    <property type="component" value="Unassembled WGS sequence"/>
</dbReference>
<evidence type="ECO:0000313" key="2">
    <source>
        <dbReference type="EMBL" id="MCC3299411.1"/>
    </source>
</evidence>
<gene>
    <name evidence="2" type="ORF">LJ757_16585</name>
</gene>